<feature type="domain" description="ACB" evidence="2">
    <location>
        <begin position="3"/>
        <end position="85"/>
    </location>
</feature>
<dbReference type="SUPFAM" id="SSF47027">
    <property type="entry name" value="Acyl-CoA binding protein"/>
    <property type="match status" value="1"/>
</dbReference>
<dbReference type="PANTHER" id="PTHR23310">
    <property type="entry name" value="ACYL-COA-BINDING PROTEIN, ACBP"/>
    <property type="match status" value="1"/>
</dbReference>
<dbReference type="InterPro" id="IPR035984">
    <property type="entry name" value="Acyl-CoA-binding_sf"/>
</dbReference>
<dbReference type="PROSITE" id="PS51228">
    <property type="entry name" value="ACB_2"/>
    <property type="match status" value="1"/>
</dbReference>
<dbReference type="Proteomes" id="UP000587527">
    <property type="component" value="Unassembled WGS sequence"/>
</dbReference>
<evidence type="ECO:0000313" key="4">
    <source>
        <dbReference type="Proteomes" id="UP000587527"/>
    </source>
</evidence>
<keyword evidence="4" id="KW-1185">Reference proteome</keyword>
<proteinExistence type="predicted"/>
<dbReference type="InterPro" id="IPR000582">
    <property type="entry name" value="Acyl-CoA-binding_protein"/>
</dbReference>
<name>A0A841C420_9ACTN</name>
<dbReference type="Pfam" id="PF00887">
    <property type="entry name" value="ACBP"/>
    <property type="match status" value="1"/>
</dbReference>
<evidence type="ECO:0000313" key="3">
    <source>
        <dbReference type="EMBL" id="MBB5874518.1"/>
    </source>
</evidence>
<dbReference type="PANTHER" id="PTHR23310:SF62">
    <property type="entry name" value="ACYL-COA BINDING PROTEIN 1, ISOFORM A"/>
    <property type="match status" value="1"/>
</dbReference>
<accession>A0A841C420</accession>
<gene>
    <name evidence="3" type="ORF">F4553_007952</name>
</gene>
<dbReference type="InterPro" id="IPR014352">
    <property type="entry name" value="FERM/acyl-CoA-bd_prot_sf"/>
</dbReference>
<reference evidence="3 4" key="1">
    <citation type="submission" date="2020-08" db="EMBL/GenBank/DDBJ databases">
        <title>Sequencing the genomes of 1000 actinobacteria strains.</title>
        <authorList>
            <person name="Klenk H.-P."/>
        </authorList>
    </citation>
    <scope>NUCLEOTIDE SEQUENCE [LARGE SCALE GENOMIC DNA]</scope>
    <source>
        <strain evidence="3 4">DSM 45362</strain>
    </source>
</reference>
<dbReference type="AlphaFoldDB" id="A0A841C420"/>
<comment type="caution">
    <text evidence="3">The sequence shown here is derived from an EMBL/GenBank/DDBJ whole genome shotgun (WGS) entry which is preliminary data.</text>
</comment>
<organism evidence="3 4">
    <name type="scientific">Allocatelliglobosispora scoriae</name>
    <dbReference type="NCBI Taxonomy" id="643052"/>
    <lineage>
        <taxon>Bacteria</taxon>
        <taxon>Bacillati</taxon>
        <taxon>Actinomycetota</taxon>
        <taxon>Actinomycetes</taxon>
        <taxon>Micromonosporales</taxon>
        <taxon>Micromonosporaceae</taxon>
        <taxon>Allocatelliglobosispora</taxon>
    </lineage>
</organism>
<dbReference type="EMBL" id="JACHMN010000003">
    <property type="protein sequence ID" value="MBB5874518.1"/>
    <property type="molecule type" value="Genomic_DNA"/>
</dbReference>
<evidence type="ECO:0000256" key="1">
    <source>
        <dbReference type="ARBA" id="ARBA00023121"/>
    </source>
</evidence>
<evidence type="ECO:0000259" key="2">
    <source>
        <dbReference type="PROSITE" id="PS51228"/>
    </source>
</evidence>
<dbReference type="RefSeq" id="WP_184846707.1">
    <property type="nucleotide sequence ID" value="NZ_JACHMN010000003.1"/>
</dbReference>
<dbReference type="Gene3D" id="1.20.80.10">
    <property type="match status" value="1"/>
</dbReference>
<protein>
    <submittedName>
        <fullName evidence="3">Acyl-CoA-binding protein</fullName>
    </submittedName>
</protein>
<dbReference type="PRINTS" id="PR00689">
    <property type="entry name" value="ACOABINDINGP"/>
</dbReference>
<sequence>MSLAEAFEQAQIDVKALSKRPDNDTLLRLYALYKQGTHGDATGSRPGVLDFVGRSKWDAWQKLQGESAQNAQQRYVDLVTELRSA</sequence>
<dbReference type="GO" id="GO:0006631">
    <property type="term" value="P:fatty acid metabolic process"/>
    <property type="evidence" value="ECO:0007669"/>
    <property type="project" value="TreeGrafter"/>
</dbReference>
<dbReference type="GO" id="GO:0000062">
    <property type="term" value="F:fatty-acyl-CoA binding"/>
    <property type="evidence" value="ECO:0007669"/>
    <property type="project" value="InterPro"/>
</dbReference>
<keyword evidence="1" id="KW-0446">Lipid-binding</keyword>